<organism evidence="2 3">
    <name type="scientific">Tilletia walkeri</name>
    <dbReference type="NCBI Taxonomy" id="117179"/>
    <lineage>
        <taxon>Eukaryota</taxon>
        <taxon>Fungi</taxon>
        <taxon>Dikarya</taxon>
        <taxon>Basidiomycota</taxon>
        <taxon>Ustilaginomycotina</taxon>
        <taxon>Exobasidiomycetes</taxon>
        <taxon>Tilletiales</taxon>
        <taxon>Tilletiaceae</taxon>
        <taxon>Tilletia</taxon>
    </lineage>
</organism>
<sequence>MDKRFREKIEDQKLSASAIQDIEVKLSRKLATLSLSTGWWVGTHVVGAVFSGGATIPFAAIMMTYQLYDMMSVLVKHHAICSIMRERNIEPRKLTGKEIITTAKYTALIIFTGEILTNLFDGAVKDSVIEQSEAVTNGNTGVNEAIENVVQTVQADPAGAAHEALPYIDAFVIESAFASLASGEGAHKAFHGSSQTGHSSATTIILADVSQDVPHHPTVSAQCATCPVIFQVPPSSLTGSETQVSIMETAKMEWWLTFRF</sequence>
<keyword evidence="3" id="KW-1185">Reference proteome</keyword>
<dbReference type="Proteomes" id="UP000078113">
    <property type="component" value="Unassembled WGS sequence"/>
</dbReference>
<gene>
    <name evidence="2" type="ORF">A4X09_0g4838</name>
</gene>
<name>A0A8X7T3H4_9BASI</name>
<accession>A0A8X7T3H4</accession>
<dbReference type="AlphaFoldDB" id="A0A8X7T3H4"/>
<evidence type="ECO:0000313" key="2">
    <source>
        <dbReference type="EMBL" id="KAE8267507.1"/>
    </source>
</evidence>
<comment type="caution">
    <text evidence="2">The sequence shown here is derived from an EMBL/GenBank/DDBJ whole genome shotgun (WGS) entry which is preliminary data.</text>
</comment>
<proteinExistence type="predicted"/>
<evidence type="ECO:0000256" key="1">
    <source>
        <dbReference type="SAM" id="Phobius"/>
    </source>
</evidence>
<evidence type="ECO:0000313" key="3">
    <source>
        <dbReference type="Proteomes" id="UP000078113"/>
    </source>
</evidence>
<keyword evidence="1" id="KW-0472">Membrane</keyword>
<protein>
    <submittedName>
        <fullName evidence="2">Uncharacterized protein</fullName>
    </submittedName>
</protein>
<feature type="transmembrane region" description="Helical" evidence="1">
    <location>
        <begin position="39"/>
        <end position="61"/>
    </location>
</feature>
<reference evidence="2" key="1">
    <citation type="submission" date="2016-04" db="EMBL/GenBank/DDBJ databases">
        <authorList>
            <person name="Nguyen H.D."/>
            <person name="Samba Siva P."/>
            <person name="Cullis J."/>
            <person name="Levesque C.A."/>
            <person name="Hambleton S."/>
        </authorList>
    </citation>
    <scope>NUCLEOTIDE SEQUENCE</scope>
    <source>
        <strain evidence="2">DAOMC 236422</strain>
    </source>
</reference>
<dbReference type="EMBL" id="LWDG02000222">
    <property type="protein sequence ID" value="KAE8267507.1"/>
    <property type="molecule type" value="Genomic_DNA"/>
</dbReference>
<keyword evidence="1" id="KW-0812">Transmembrane</keyword>
<reference evidence="2" key="2">
    <citation type="journal article" date="2019" name="IMA Fungus">
        <title>Genome sequencing and comparison of five Tilletia species to identify candidate genes for the detection of regulated species infecting wheat.</title>
        <authorList>
            <person name="Nguyen H.D.T."/>
            <person name="Sultana T."/>
            <person name="Kesanakurti P."/>
            <person name="Hambleton S."/>
        </authorList>
    </citation>
    <scope>NUCLEOTIDE SEQUENCE</scope>
    <source>
        <strain evidence="2">DAOMC 236422</strain>
    </source>
</reference>
<keyword evidence="1" id="KW-1133">Transmembrane helix</keyword>